<name>A0A4R3I2V4_9GAMM</name>
<accession>A0A4R3I2V4</accession>
<dbReference type="OrthoDB" id="6400324at2"/>
<evidence type="ECO:0000313" key="4">
    <source>
        <dbReference type="EMBL" id="TCS39998.1"/>
    </source>
</evidence>
<organism evidence="4 5">
    <name type="scientific">Reinekea marinisedimentorum</name>
    <dbReference type="NCBI Taxonomy" id="230495"/>
    <lineage>
        <taxon>Bacteria</taxon>
        <taxon>Pseudomonadati</taxon>
        <taxon>Pseudomonadota</taxon>
        <taxon>Gammaproteobacteria</taxon>
        <taxon>Oceanospirillales</taxon>
        <taxon>Saccharospirillaceae</taxon>
        <taxon>Reinekea</taxon>
    </lineage>
</organism>
<dbReference type="EMBL" id="SLZR01000011">
    <property type="protein sequence ID" value="TCS39998.1"/>
    <property type="molecule type" value="Genomic_DNA"/>
</dbReference>
<keyword evidence="5" id="KW-1185">Reference proteome</keyword>
<feature type="domain" description="DNA-binding transcriptional repressor CapW winged helix-turn-helix" evidence="3">
    <location>
        <begin position="16"/>
        <end position="86"/>
    </location>
</feature>
<dbReference type="PIRSF" id="PIRSF015558">
    <property type="entry name" value="Txn_reg_DeoR_prd"/>
    <property type="match status" value="1"/>
</dbReference>
<dbReference type="PROSITE" id="PS52050">
    <property type="entry name" value="WYL"/>
    <property type="match status" value="1"/>
</dbReference>
<dbReference type="Proteomes" id="UP000295793">
    <property type="component" value="Unassembled WGS sequence"/>
</dbReference>
<dbReference type="InterPro" id="IPR059020">
    <property type="entry name" value="CapW_CTD"/>
</dbReference>
<gene>
    <name evidence="4" type="ORF">BCF53_11191</name>
</gene>
<dbReference type="InterPro" id="IPR059019">
    <property type="entry name" value="WHD_CapW"/>
</dbReference>
<evidence type="ECO:0000259" key="3">
    <source>
        <dbReference type="Pfam" id="PF26109"/>
    </source>
</evidence>
<dbReference type="RefSeq" id="WP_132702214.1">
    <property type="nucleotide sequence ID" value="NZ_SLZR01000011.1"/>
</dbReference>
<feature type="domain" description="DNA-binding transcriptional repressor CapW C-terminal dimerisation" evidence="2">
    <location>
        <begin position="212"/>
        <end position="276"/>
    </location>
</feature>
<comment type="caution">
    <text evidence="4">The sequence shown here is derived from an EMBL/GenBank/DDBJ whole genome shotgun (WGS) entry which is preliminary data.</text>
</comment>
<dbReference type="AlphaFoldDB" id="A0A4R3I2V4"/>
<feature type="domain" description="WYL" evidence="1">
    <location>
        <begin position="125"/>
        <end position="191"/>
    </location>
</feature>
<dbReference type="InterPro" id="IPR016634">
    <property type="entry name" value="CapW-like"/>
</dbReference>
<dbReference type="Pfam" id="PF26107">
    <property type="entry name" value="BrxR_CTD"/>
    <property type="match status" value="1"/>
</dbReference>
<dbReference type="InterPro" id="IPR026881">
    <property type="entry name" value="WYL_dom"/>
</dbReference>
<evidence type="ECO:0000259" key="2">
    <source>
        <dbReference type="Pfam" id="PF26107"/>
    </source>
</evidence>
<evidence type="ECO:0000313" key="5">
    <source>
        <dbReference type="Proteomes" id="UP000295793"/>
    </source>
</evidence>
<protein>
    <submittedName>
        <fullName evidence="4">WYL domain-containing protein</fullName>
    </submittedName>
</protein>
<sequence>MTDKAQPQLQDQSQPQQERLFYLEFRLYFLGHANRSDLQKRFGLKESSASRDIALYKKLVPDNVVYDYGIKSYIPQDSFKPLFSYTATQVLTALSHGFGDDYSGPKFPEIVTEAPCQTPLPYIPTLAAITRAIHKQQSVTVTYVSEIEGERTVTLVPHALINTGTRWAVRAYDRTNSVFSNFVINRIKAVQGVSTLPIHTELKEADSGWNQIVELSLVPHPALPYKEAIEQEFGMHNGILKMTSRVALKDYLLSQWDVDLSATPSEQAGDYLLWLRQ</sequence>
<proteinExistence type="predicted"/>
<evidence type="ECO:0000259" key="1">
    <source>
        <dbReference type="Pfam" id="PF13280"/>
    </source>
</evidence>
<reference evidence="4 5" key="1">
    <citation type="submission" date="2019-03" db="EMBL/GenBank/DDBJ databases">
        <title>Genomic Encyclopedia of Archaeal and Bacterial Type Strains, Phase II (KMG-II): from individual species to whole genera.</title>
        <authorList>
            <person name="Goeker M."/>
        </authorList>
    </citation>
    <scope>NUCLEOTIDE SEQUENCE [LARGE SCALE GENOMIC DNA]</scope>
    <source>
        <strain evidence="4 5">DSM 15388</strain>
    </source>
</reference>
<dbReference type="Pfam" id="PF26109">
    <property type="entry name" value="WHD_BrxR"/>
    <property type="match status" value="1"/>
</dbReference>
<dbReference type="Pfam" id="PF13280">
    <property type="entry name" value="WYL"/>
    <property type="match status" value="1"/>
</dbReference>